<evidence type="ECO:0000313" key="3">
    <source>
        <dbReference type="Proteomes" id="UP000476338"/>
    </source>
</evidence>
<dbReference type="RefSeq" id="WP_154571256.1">
    <property type="nucleotide sequence ID" value="NZ_VWSJ01000034.1"/>
</dbReference>
<comment type="caution">
    <text evidence="2">The sequence shown here is derived from an EMBL/GenBank/DDBJ whole genome shotgun (WGS) entry which is preliminary data.</text>
</comment>
<protein>
    <submittedName>
        <fullName evidence="2">ABC transporter substrate-binding protein</fullName>
    </submittedName>
</protein>
<proteinExistence type="predicted"/>
<dbReference type="SUPFAM" id="SSF53850">
    <property type="entry name" value="Periplasmic binding protein-like II"/>
    <property type="match status" value="1"/>
</dbReference>
<dbReference type="InterPro" id="IPR015168">
    <property type="entry name" value="SsuA/THI5"/>
</dbReference>
<keyword evidence="3" id="KW-1185">Reference proteome</keyword>
<dbReference type="Pfam" id="PF09084">
    <property type="entry name" value="NMT1"/>
    <property type="match status" value="1"/>
</dbReference>
<evidence type="ECO:0000313" key="2">
    <source>
        <dbReference type="EMBL" id="MSN97004.1"/>
    </source>
</evidence>
<dbReference type="PANTHER" id="PTHR31528">
    <property type="entry name" value="4-AMINO-5-HYDROXYMETHYL-2-METHYLPYRIMIDINE PHOSPHATE SYNTHASE THI11-RELATED"/>
    <property type="match status" value="1"/>
</dbReference>
<dbReference type="EMBL" id="VWSJ01000034">
    <property type="protein sequence ID" value="MSN97004.1"/>
    <property type="molecule type" value="Genomic_DNA"/>
</dbReference>
<name>A0A6L5WIZ3_9BACT</name>
<reference evidence="2 3" key="1">
    <citation type="submission" date="2019-09" db="EMBL/GenBank/DDBJ databases">
        <authorList>
            <person name="Silva M."/>
            <person name="Pereira G."/>
            <person name="Lopes-Da-Costa L."/>
            <person name="Silva E."/>
        </authorList>
    </citation>
    <scope>NUCLEOTIDE SEQUENCE [LARGE SCALE GENOMIC DNA]</scope>
    <source>
        <strain evidence="2 3">FMV-PI01</strain>
    </source>
</reference>
<dbReference type="PANTHER" id="PTHR31528:SF3">
    <property type="entry name" value="THIAMINE BIOSYNTHESIS PROTEIN HI_0357-RELATED"/>
    <property type="match status" value="1"/>
</dbReference>
<dbReference type="Proteomes" id="UP000476338">
    <property type="component" value="Unassembled WGS sequence"/>
</dbReference>
<reference evidence="2 3" key="2">
    <citation type="submission" date="2020-03" db="EMBL/GenBank/DDBJ databases">
        <title>Campylobacter portucalensis sp. nov., a new species of Campylobacter isolated from the reproductive tract of bulls.</title>
        <authorList>
            <person name="Silva M.F."/>
            <person name="Pereira G."/>
            <person name="Carneiro C."/>
            <person name="Hemphill A."/>
            <person name="Mateus L."/>
            <person name="Lopes-Da-Costa L."/>
            <person name="Silva E."/>
        </authorList>
    </citation>
    <scope>NUCLEOTIDE SEQUENCE [LARGE SCALE GENOMIC DNA]</scope>
    <source>
        <strain evidence="2 3">FMV-PI01</strain>
    </source>
</reference>
<evidence type="ECO:0000259" key="1">
    <source>
        <dbReference type="Pfam" id="PF09084"/>
    </source>
</evidence>
<gene>
    <name evidence="2" type="ORF">F1B92_07500</name>
</gene>
<organism evidence="2 3">
    <name type="scientific">Campylobacter portucalensis</name>
    <dbReference type="NCBI Taxonomy" id="2608384"/>
    <lineage>
        <taxon>Bacteria</taxon>
        <taxon>Pseudomonadati</taxon>
        <taxon>Campylobacterota</taxon>
        <taxon>Epsilonproteobacteria</taxon>
        <taxon>Campylobacterales</taxon>
        <taxon>Campylobacteraceae</taxon>
        <taxon>Campylobacter</taxon>
    </lineage>
</organism>
<dbReference type="InterPro" id="IPR027939">
    <property type="entry name" value="NMT1/THI5"/>
</dbReference>
<dbReference type="AlphaFoldDB" id="A0A6L5WIZ3"/>
<dbReference type="PROSITE" id="PS51257">
    <property type="entry name" value="PROKAR_LIPOPROTEIN"/>
    <property type="match status" value="1"/>
</dbReference>
<accession>A0A6L5WIZ3</accession>
<feature type="domain" description="SsuA/THI5-like" evidence="1">
    <location>
        <begin position="39"/>
        <end position="247"/>
    </location>
</feature>
<dbReference type="GO" id="GO:0009228">
    <property type="term" value="P:thiamine biosynthetic process"/>
    <property type="evidence" value="ECO:0007669"/>
    <property type="project" value="InterPro"/>
</dbReference>
<dbReference type="Gene3D" id="3.40.190.10">
    <property type="entry name" value="Periplasmic binding protein-like II"/>
    <property type="match status" value="2"/>
</dbReference>
<sequence length="319" mass="36958">MRKILIFIIAFMFIIGCKEKDEQKSNLKEITFVLDWVPNTNHTGLFVAKEKGYFKELGIKVNIVQPAEDSAAKIVAAKRAEFGIHFQPNLVKYLNKGADIIAVAAILQHNTMGIMSLRKDDIKKPSDLNGLRFSTWDDKIDDAIIKHIVGDDIKFIPGESTDAVTALKMNLFDYIMAFYGWDYMNSKLKNVETNFFFLRDFEPKFDYYSPVIIANKTFLKENPKLAKKILSAIKKGYEFAAKNHKEAADIFIKNAPETDKNLIYLSQEFISTQYLDENGKFGYIDKKRWDDFYNWLYENKLIDKKMKSGEGMNNDYLEY</sequence>